<dbReference type="InterPro" id="IPR011990">
    <property type="entry name" value="TPR-like_helical_dom_sf"/>
</dbReference>
<gene>
    <name evidence="2" type="ORF">PDIGIT_LOCUS10809</name>
</gene>
<dbReference type="AlphaFoldDB" id="A0A9W4UKK1"/>
<dbReference type="Proteomes" id="UP001152607">
    <property type="component" value="Unassembled WGS sequence"/>
</dbReference>
<evidence type="ECO:0000313" key="2">
    <source>
        <dbReference type="EMBL" id="CAI6337695.1"/>
    </source>
</evidence>
<dbReference type="Gene3D" id="1.25.40.10">
    <property type="entry name" value="Tetratricopeptide repeat domain"/>
    <property type="match status" value="1"/>
</dbReference>
<dbReference type="EMBL" id="CAOQHR010000007">
    <property type="protein sequence ID" value="CAI6337695.1"/>
    <property type="molecule type" value="Genomic_DNA"/>
</dbReference>
<proteinExistence type="predicted"/>
<evidence type="ECO:0000313" key="3">
    <source>
        <dbReference type="Proteomes" id="UP001152607"/>
    </source>
</evidence>
<name>A0A9W4UKK1_9PLEO</name>
<organism evidence="2 3">
    <name type="scientific">Periconia digitata</name>
    <dbReference type="NCBI Taxonomy" id="1303443"/>
    <lineage>
        <taxon>Eukaryota</taxon>
        <taxon>Fungi</taxon>
        <taxon>Dikarya</taxon>
        <taxon>Ascomycota</taxon>
        <taxon>Pezizomycotina</taxon>
        <taxon>Dothideomycetes</taxon>
        <taxon>Pleosporomycetidae</taxon>
        <taxon>Pleosporales</taxon>
        <taxon>Massarineae</taxon>
        <taxon>Periconiaceae</taxon>
        <taxon>Periconia</taxon>
    </lineage>
</organism>
<feature type="domain" description="CHAT" evidence="1">
    <location>
        <begin position="850"/>
        <end position="1181"/>
    </location>
</feature>
<accession>A0A9W4UKK1</accession>
<evidence type="ECO:0000259" key="1">
    <source>
        <dbReference type="Pfam" id="PF12770"/>
    </source>
</evidence>
<dbReference type="InterPro" id="IPR024983">
    <property type="entry name" value="CHAT_dom"/>
</dbReference>
<dbReference type="OrthoDB" id="9991317at2759"/>
<keyword evidence="3" id="KW-1185">Reference proteome</keyword>
<protein>
    <recommendedName>
        <fullName evidence="1">CHAT domain-containing protein</fullName>
    </recommendedName>
</protein>
<reference evidence="2" key="1">
    <citation type="submission" date="2023-01" db="EMBL/GenBank/DDBJ databases">
        <authorList>
            <person name="Van Ghelder C."/>
            <person name="Rancurel C."/>
        </authorList>
    </citation>
    <scope>NUCLEOTIDE SEQUENCE</scope>
    <source>
        <strain evidence="2">CNCM I-4278</strain>
    </source>
</reference>
<comment type="caution">
    <text evidence="2">The sequence shown here is derived from an EMBL/GenBank/DDBJ whole genome shotgun (WGS) entry which is preliminary data.</text>
</comment>
<sequence length="1182" mass="132985">MEDVGATENFADRDLNLTIEERLHLETSISDSTSTSDAKDNAKDTRIEDKVQMITQGSPAVPYLTFTVPPGRVAKFTCQIWSHDQGWSDDRMNHGTYNGSYTWFEMRYEGTARELAPFVIQRNVHASRIAKHHTITWDTDQKNITEASIFMSTLRASDQVGIYPMARFQGWMNYVYAMTVDLETKDDNGRTRRIRMHRGRLQEVNRVIELPESTSNRNKAVVMDAASTTPDRSIRPEFQNDVSIYLDMLTYLTKSMNAFEDAFKPPPGAAHIEPATSFVETVEKLEQALLVFGQLKTLASRIDDTPKDFPALADVKKVTSDLNKAVNQVSDLRFPGRERIAGLLAVIQLIRRHMSAKATALAATYQKKYDVTGAMPDLELDIEILRQAKSMMMPECLSETLLSLGGSLGERYRRIGARADLEEAIVVSEQAVETHSDYNPRFFALNNLGELLGQRYSRIGNEHDLQRSIEIIQEAILLIPEDHEVWVWSLNSLADRLGEGYDKTGDMHYLDAAIPVHRKAVNAVSKDHKRRQVLLNGLAVALSKRWRRTGTTADSDEAFQLFRESINATPDGHQSHRAGLLNNLGNQLSLRYQRDGTSDHLKEAIQCHQSNLTSSEASIITRIAAGVRLLELHACVSDWKNGLKDATIAIELASKLVARSLENSDKQHRLRQIAGLACNASAAAFELEEKPLVALNLLEQGRGVLAASLDEMRIDLLGLEKEHPELAKKFTQLRDELQPPNIQGRISSRESYTTLDLKTDRRYIAANELDKLIATIRQLHGFGDFLRHPSEEDMLEAGKHGPIVVVNASRYRCDAILIDEHQIRSIKLSKLTHRDIKEKTNHQDLRSAAVLKWLWDTVAFPVLEELGFMESPPADIWPHIWWVPTGPLSKFPIHAAGYHSHGSNHTVLDRAMSSYSSSVQAIVHGRRRGDSHHASKTSSQALLVGLRDTPNYGRLDYAPKEIEVVHKLLKSSELQSSQPNPCKEDVVSRLKTCKIFHFAGHGYTDDDDPSRSALVLEDHVVSPLTVADLLDLNFRDQGPFLAYLSACGTGEMRNERFFDESIHLISAYQIAGFKHVIGTLWDVHDESCVMMAKTFYEEMMLGGMTDSSVSLGLHKATRKLRDIWLGKAPEVNSEEEDLVEAIVNKKAKRGFRIQRLPVVSDSDEEEDEVAPLHWVPYVHFGV</sequence>
<dbReference type="Pfam" id="PF12770">
    <property type="entry name" value="CHAT"/>
    <property type="match status" value="1"/>
</dbReference>